<dbReference type="InterPro" id="IPR057564">
    <property type="entry name" value="HEAT_ATR"/>
</dbReference>
<evidence type="ECO:0000313" key="17">
    <source>
        <dbReference type="EMBL" id="KAI9245342.1"/>
    </source>
</evidence>
<dbReference type="InterPro" id="IPR036940">
    <property type="entry name" value="PI3/4_kinase_cat_sf"/>
</dbReference>
<feature type="domain" description="FATC" evidence="16">
    <location>
        <begin position="1999"/>
        <end position="2031"/>
    </location>
</feature>
<dbReference type="InterPro" id="IPR011009">
    <property type="entry name" value="Kinase-like_dom_sf"/>
</dbReference>
<accession>A0AAD5P7X6</accession>
<dbReference type="GO" id="GO:0005634">
    <property type="term" value="C:nucleus"/>
    <property type="evidence" value="ECO:0007669"/>
    <property type="project" value="UniProtKB-SubCell"/>
</dbReference>
<dbReference type="InterPro" id="IPR003152">
    <property type="entry name" value="FATC_dom"/>
</dbReference>
<proteinExistence type="inferred from homology"/>
<evidence type="ECO:0000259" key="15">
    <source>
        <dbReference type="PROSITE" id="PS51189"/>
    </source>
</evidence>
<organism evidence="17 18">
    <name type="scientific">Phascolomyces articulosus</name>
    <dbReference type="NCBI Taxonomy" id="60185"/>
    <lineage>
        <taxon>Eukaryota</taxon>
        <taxon>Fungi</taxon>
        <taxon>Fungi incertae sedis</taxon>
        <taxon>Mucoromycota</taxon>
        <taxon>Mucoromycotina</taxon>
        <taxon>Mucoromycetes</taxon>
        <taxon>Mucorales</taxon>
        <taxon>Lichtheimiaceae</taxon>
        <taxon>Phascolomyces</taxon>
    </lineage>
</organism>
<dbReference type="GO" id="GO:0004674">
    <property type="term" value="F:protein serine/threonine kinase activity"/>
    <property type="evidence" value="ECO:0007669"/>
    <property type="project" value="UniProtKB-KW"/>
</dbReference>
<feature type="domain" description="FAT" evidence="15">
    <location>
        <begin position="1054"/>
        <end position="1596"/>
    </location>
</feature>
<evidence type="ECO:0000313" key="18">
    <source>
        <dbReference type="Proteomes" id="UP001209540"/>
    </source>
</evidence>
<keyword evidence="9" id="KW-0067">ATP-binding</keyword>
<dbReference type="SMART" id="SM01343">
    <property type="entry name" value="FATC"/>
    <property type="match status" value="1"/>
</dbReference>
<reference evidence="17" key="2">
    <citation type="submission" date="2023-02" db="EMBL/GenBank/DDBJ databases">
        <authorList>
            <consortium name="DOE Joint Genome Institute"/>
            <person name="Mondo S.J."/>
            <person name="Chang Y."/>
            <person name="Wang Y."/>
            <person name="Ahrendt S."/>
            <person name="Andreopoulos W."/>
            <person name="Barry K."/>
            <person name="Beard J."/>
            <person name="Benny G.L."/>
            <person name="Blankenship S."/>
            <person name="Bonito G."/>
            <person name="Cuomo C."/>
            <person name="Desiro A."/>
            <person name="Gervers K.A."/>
            <person name="Hundley H."/>
            <person name="Kuo A."/>
            <person name="LaButti K."/>
            <person name="Lang B.F."/>
            <person name="Lipzen A."/>
            <person name="O'Donnell K."/>
            <person name="Pangilinan J."/>
            <person name="Reynolds N."/>
            <person name="Sandor L."/>
            <person name="Smith M.W."/>
            <person name="Tsang A."/>
            <person name="Grigoriev I.V."/>
            <person name="Stajich J.E."/>
            <person name="Spatafora J.W."/>
        </authorList>
    </citation>
    <scope>NUCLEOTIDE SEQUENCE</scope>
    <source>
        <strain evidence="17">RSA 2281</strain>
    </source>
</reference>
<comment type="subcellular location">
    <subcellularLocation>
        <location evidence="1">Nucleus</location>
    </subcellularLocation>
</comment>
<reference evidence="17" key="1">
    <citation type="journal article" date="2022" name="IScience">
        <title>Evolution of zygomycete secretomes and the origins of terrestrial fungal ecologies.</title>
        <authorList>
            <person name="Chang Y."/>
            <person name="Wang Y."/>
            <person name="Mondo S."/>
            <person name="Ahrendt S."/>
            <person name="Andreopoulos W."/>
            <person name="Barry K."/>
            <person name="Beard J."/>
            <person name="Benny G.L."/>
            <person name="Blankenship S."/>
            <person name="Bonito G."/>
            <person name="Cuomo C."/>
            <person name="Desiro A."/>
            <person name="Gervers K.A."/>
            <person name="Hundley H."/>
            <person name="Kuo A."/>
            <person name="LaButti K."/>
            <person name="Lang B.F."/>
            <person name="Lipzen A."/>
            <person name="O'Donnell K."/>
            <person name="Pangilinan J."/>
            <person name="Reynolds N."/>
            <person name="Sandor L."/>
            <person name="Smith M.E."/>
            <person name="Tsang A."/>
            <person name="Grigoriev I.V."/>
            <person name="Stajich J.E."/>
            <person name="Spatafora J.W."/>
        </authorList>
    </citation>
    <scope>NUCLEOTIDE SEQUENCE</scope>
    <source>
        <strain evidence="17">RSA 2281</strain>
    </source>
</reference>
<evidence type="ECO:0000256" key="4">
    <source>
        <dbReference type="ARBA" id="ARBA00022527"/>
    </source>
</evidence>
<dbReference type="Gene3D" id="1.25.40.10">
    <property type="entry name" value="Tetratricopeptide repeat domain"/>
    <property type="match status" value="1"/>
</dbReference>
<dbReference type="Proteomes" id="UP001209540">
    <property type="component" value="Unassembled WGS sequence"/>
</dbReference>
<dbReference type="GO" id="GO:0005694">
    <property type="term" value="C:chromosome"/>
    <property type="evidence" value="ECO:0007669"/>
    <property type="project" value="TreeGrafter"/>
</dbReference>
<evidence type="ECO:0000259" key="16">
    <source>
        <dbReference type="PROSITE" id="PS51190"/>
    </source>
</evidence>
<dbReference type="InterPro" id="IPR014009">
    <property type="entry name" value="PIK_FAT"/>
</dbReference>
<dbReference type="PROSITE" id="PS00916">
    <property type="entry name" value="PI3_4_KINASE_2"/>
    <property type="match status" value="1"/>
</dbReference>
<dbReference type="SUPFAM" id="SSF48371">
    <property type="entry name" value="ARM repeat"/>
    <property type="match status" value="1"/>
</dbReference>
<gene>
    <name evidence="17" type="ORF">BDA99DRAFT_528116</name>
</gene>
<dbReference type="Gene3D" id="1.10.1070.11">
    <property type="entry name" value="Phosphatidylinositol 3-/4-kinase, catalytic domain"/>
    <property type="match status" value="1"/>
</dbReference>
<evidence type="ECO:0000256" key="5">
    <source>
        <dbReference type="ARBA" id="ARBA00022679"/>
    </source>
</evidence>
<dbReference type="GO" id="GO:0000077">
    <property type="term" value="P:DNA damage checkpoint signaling"/>
    <property type="evidence" value="ECO:0007669"/>
    <property type="project" value="TreeGrafter"/>
</dbReference>
<comment type="similarity">
    <text evidence="2">Belongs to the PI3/PI4-kinase family. ATM subfamily.</text>
</comment>
<evidence type="ECO:0000259" key="14">
    <source>
        <dbReference type="PROSITE" id="PS50290"/>
    </source>
</evidence>
<keyword evidence="6" id="KW-0547">Nucleotide-binding</keyword>
<dbReference type="Pfam" id="PF08064">
    <property type="entry name" value="UME"/>
    <property type="match status" value="1"/>
</dbReference>
<dbReference type="PROSITE" id="PS51190">
    <property type="entry name" value="FATC"/>
    <property type="match status" value="1"/>
</dbReference>
<dbReference type="CDD" id="cd00892">
    <property type="entry name" value="PIKKc_ATR"/>
    <property type="match status" value="1"/>
</dbReference>
<keyword evidence="5" id="KW-0808">Transferase</keyword>
<dbReference type="InterPro" id="IPR056802">
    <property type="entry name" value="ATR-like_M-HEAT"/>
</dbReference>
<dbReference type="SMART" id="SM00146">
    <property type="entry name" value="PI3Kc"/>
    <property type="match status" value="1"/>
</dbReference>
<keyword evidence="8" id="KW-0418">Kinase</keyword>
<dbReference type="SMART" id="SM00802">
    <property type="entry name" value="UME"/>
    <property type="match status" value="1"/>
</dbReference>
<evidence type="ECO:0000256" key="1">
    <source>
        <dbReference type="ARBA" id="ARBA00004123"/>
    </source>
</evidence>
<comment type="catalytic activity">
    <reaction evidence="13">
        <text>L-seryl-[protein] + ATP = O-phospho-L-seryl-[protein] + ADP + H(+)</text>
        <dbReference type="Rhea" id="RHEA:17989"/>
        <dbReference type="Rhea" id="RHEA-COMP:9863"/>
        <dbReference type="Rhea" id="RHEA-COMP:11604"/>
        <dbReference type="ChEBI" id="CHEBI:15378"/>
        <dbReference type="ChEBI" id="CHEBI:29999"/>
        <dbReference type="ChEBI" id="CHEBI:30616"/>
        <dbReference type="ChEBI" id="CHEBI:83421"/>
        <dbReference type="ChEBI" id="CHEBI:456216"/>
        <dbReference type="EC" id="2.7.11.1"/>
    </reaction>
</comment>
<dbReference type="InterPro" id="IPR011990">
    <property type="entry name" value="TPR-like_helical_dom_sf"/>
</dbReference>
<dbReference type="InterPro" id="IPR000403">
    <property type="entry name" value="PI3/4_kinase_cat_dom"/>
</dbReference>
<dbReference type="InterPro" id="IPR050517">
    <property type="entry name" value="DDR_Repair_Kinase"/>
</dbReference>
<evidence type="ECO:0000256" key="11">
    <source>
        <dbReference type="ARBA" id="ARBA00023242"/>
    </source>
</evidence>
<dbReference type="GO" id="GO:0005524">
    <property type="term" value="F:ATP binding"/>
    <property type="evidence" value="ECO:0007669"/>
    <property type="project" value="UniProtKB-KW"/>
</dbReference>
<dbReference type="InterPro" id="IPR016024">
    <property type="entry name" value="ARM-type_fold"/>
</dbReference>
<dbReference type="PROSITE" id="PS51189">
    <property type="entry name" value="FAT"/>
    <property type="match status" value="1"/>
</dbReference>
<evidence type="ECO:0000256" key="7">
    <source>
        <dbReference type="ARBA" id="ARBA00022763"/>
    </source>
</evidence>
<name>A0AAD5P7X6_9FUNG</name>
<dbReference type="PROSITE" id="PS50290">
    <property type="entry name" value="PI3_4_KINASE_3"/>
    <property type="match status" value="1"/>
</dbReference>
<evidence type="ECO:0000256" key="13">
    <source>
        <dbReference type="ARBA" id="ARBA00048679"/>
    </source>
</evidence>
<dbReference type="Pfam" id="PF23593">
    <property type="entry name" value="HEAT_ATR"/>
    <property type="match status" value="1"/>
</dbReference>
<dbReference type="PANTHER" id="PTHR11139:SF125">
    <property type="entry name" value="SERINE_THREONINE-PROTEIN KINASE MEC1"/>
    <property type="match status" value="1"/>
</dbReference>
<dbReference type="PANTHER" id="PTHR11139">
    <property type="entry name" value="ATAXIA TELANGIECTASIA MUTATED ATM -RELATED"/>
    <property type="match status" value="1"/>
</dbReference>
<dbReference type="Pfam" id="PF25030">
    <property type="entry name" value="M-HEAT_ATR"/>
    <property type="match status" value="1"/>
</dbReference>
<evidence type="ECO:0000256" key="6">
    <source>
        <dbReference type="ARBA" id="ARBA00022741"/>
    </source>
</evidence>
<dbReference type="Gene3D" id="3.30.1010.10">
    <property type="entry name" value="Phosphatidylinositol 3-kinase Catalytic Subunit, Chain A, domain 4"/>
    <property type="match status" value="1"/>
</dbReference>
<comment type="catalytic activity">
    <reaction evidence="12">
        <text>L-threonyl-[protein] + ATP = O-phospho-L-threonyl-[protein] + ADP + H(+)</text>
        <dbReference type="Rhea" id="RHEA:46608"/>
        <dbReference type="Rhea" id="RHEA-COMP:11060"/>
        <dbReference type="Rhea" id="RHEA-COMP:11605"/>
        <dbReference type="ChEBI" id="CHEBI:15378"/>
        <dbReference type="ChEBI" id="CHEBI:30013"/>
        <dbReference type="ChEBI" id="CHEBI:30616"/>
        <dbReference type="ChEBI" id="CHEBI:61977"/>
        <dbReference type="ChEBI" id="CHEBI:456216"/>
        <dbReference type="EC" id="2.7.11.1"/>
    </reaction>
</comment>
<dbReference type="GO" id="GO:0006281">
    <property type="term" value="P:DNA repair"/>
    <property type="evidence" value="ECO:0007669"/>
    <property type="project" value="UniProtKB-KW"/>
</dbReference>
<evidence type="ECO:0000256" key="10">
    <source>
        <dbReference type="ARBA" id="ARBA00023204"/>
    </source>
</evidence>
<protein>
    <recommendedName>
        <fullName evidence="3">non-specific serine/threonine protein kinase</fullName>
        <ecNumber evidence="3">2.7.11.1</ecNumber>
    </recommendedName>
</protein>
<evidence type="ECO:0000256" key="9">
    <source>
        <dbReference type="ARBA" id="ARBA00022840"/>
    </source>
</evidence>
<evidence type="ECO:0000256" key="12">
    <source>
        <dbReference type="ARBA" id="ARBA00047899"/>
    </source>
</evidence>
<dbReference type="GO" id="GO:0000723">
    <property type="term" value="P:telomere maintenance"/>
    <property type="evidence" value="ECO:0007669"/>
    <property type="project" value="TreeGrafter"/>
</dbReference>
<dbReference type="SUPFAM" id="SSF56112">
    <property type="entry name" value="Protein kinase-like (PK-like)"/>
    <property type="match status" value="1"/>
</dbReference>
<keyword evidence="11" id="KW-0539">Nucleus</keyword>
<comment type="caution">
    <text evidence="17">The sequence shown here is derived from an EMBL/GenBank/DDBJ whole genome shotgun (WGS) entry which is preliminary data.</text>
</comment>
<dbReference type="EC" id="2.7.11.1" evidence="3"/>
<keyword evidence="18" id="KW-1185">Reference proteome</keyword>
<feature type="domain" description="PI3K/PI4K catalytic" evidence="14">
    <location>
        <begin position="1704"/>
        <end position="2015"/>
    </location>
</feature>
<dbReference type="Pfam" id="PF00454">
    <property type="entry name" value="PI3_PI4_kinase"/>
    <property type="match status" value="1"/>
</dbReference>
<dbReference type="EMBL" id="JAIXMP010000052">
    <property type="protein sequence ID" value="KAI9245342.1"/>
    <property type="molecule type" value="Genomic_DNA"/>
</dbReference>
<dbReference type="Pfam" id="PF02259">
    <property type="entry name" value="FAT"/>
    <property type="match status" value="1"/>
</dbReference>
<keyword evidence="4" id="KW-0723">Serine/threonine-protein kinase</keyword>
<dbReference type="InterPro" id="IPR018936">
    <property type="entry name" value="PI3/4_kinase_CS"/>
</dbReference>
<evidence type="ECO:0000256" key="2">
    <source>
        <dbReference type="ARBA" id="ARBA00010769"/>
    </source>
</evidence>
<dbReference type="InterPro" id="IPR012993">
    <property type="entry name" value="UME"/>
</dbReference>
<dbReference type="InterPro" id="IPR003151">
    <property type="entry name" value="PIK-rel_kinase_FAT"/>
</dbReference>
<keyword evidence="10" id="KW-0234">DNA repair</keyword>
<keyword evidence="7" id="KW-0227">DNA damage</keyword>
<dbReference type="Pfam" id="PF02260">
    <property type="entry name" value="FATC"/>
    <property type="match status" value="1"/>
</dbReference>
<sequence length="2031" mass="233391">MEPDLSGLYALIDSQFQDGDDITEIYSNIIKCAEADLDVDYYLLLINRLLTLVIQTKLTKYNEFSDAINEVFKRIVAQSSAIAYKVCREFIQLLKELVKLYSSNPRTPCRVSLLVDDPIPANMVIRIISIVWGSICHFVSCEKLACTQRLYPHIWYYAPKIMDIAKNVDNNTLQYILEITSMFYECHSMDRVCFDNIQSTEYLFSLLTGTKYILSTPSPKKIEVVGHYAKSIKSWIKLLHPIPDYELHHMQDVLASLATNRLYKSIESLKDVIFPLSNLLLDSHVNLPWFDKYISDISRCHSLTTLQQAIASKYDEWFKEEEDLSLSTSLRKRIRLESVDEMDICEGSQMASVQQHIQTRYSSEPRKVWYLKTLSMLVADAESIKDDEELMMETLNDIDFLGLADSEGLFDQNLSLIALSNLDSNVTTSKKIASLYQLELAHFLFAHICYVLPYAVSSNDTTMLDSLTTTLRMTEKQACDTGACHLFVCYLMSEDQNFSNRGFERLQSIFGSDKVIPQLLKSHHTKITSYLAMKLADSNGDRAEAALLKVIEWTNDPDIKTLSDFLNKYFLAILARVSKFITQKREKRRALTHPNAIQALDKVLKYLGKDVQAHTQQAMAIFQALGELPMMQLEAYKLWKCFVNALPSDKLTTCIGPIVRGILCIFIRCDDMVKKEIGDLLEETLLVCNLTMERLLELPSIPSFAELNNVSTFIEQKRDELSIEQSIYAICKRARSDDAVNTLTLVEEMHRILEKHGPLHSVIARHRSMLYTVLLYLSRKSGDLQNIRDIAAECLGILGATDPSQIEVKVIEDDVVVLKNFTDPAENRELVCNIIIKHLIPAFQAASSEDTQLYVQYAMQNLLRFAGFNTRTVVGNENPAVQKRWKAFPMTVQKTLFPLLESSFRASWVFPTPTAPIYPYADSYETWIKRWYYLLTRTIADDTVGKIFNECTPLVHRDFFGLALDLLPCMILHIILSGSKESHSVIIKELLCVLDMDGLQRTHTEKMQRDSLRVVVLITEHCRKWIRRAQRLIGMSKMDIATVRDFLEQIPNDKMAIASFRSKAYPQALMHLEQHIKATVKEPGKFTSETLDSLRQIYVHIDDPDGVVAVFSLFKRTLDVSEEISQYEHMGEWDSASVLYRNILDTPDQESVDTGLLSGYFNCLRTSGSNELMHSEATRLIRKYPKFISRLNAYRAEASWKLKDWVSLETSASQPMEKSFDACLATSIAHFRQGNDLAALVAIENAKRGLMDHLLSTSHDSYQQSYDYILGLQMLHEVKQSRFIWEDAKREQSYTPVKNLQEQWEKQFAMVSPAYPIQKKLLELRQTVLFDLIPKSVSISTTIDDGSLWLAAAKAARKHGDMATALQAILQADALGTPFVYVERAKWYWKNNEKAKAIKYLEHQPNRIAKAALLRAKYIEATEHVDRTTILSIYKEVNRHYPEWEKALYYVGRFYDRNLNAQDVQQMNSKQMKIAGCVVNSYIRALAYGSKYFYYTMPRFLTLWMEFGEVINSFPTMKDSQARNGAFEVFSTINKALKDRLHLIQPYQFAMVLPRLVSRLSHANELIGEILMKIIGIVFVAYPRSTIWALLPPAESRNEKLRLRAKRILDLAENNPEDNRSLATIITQARMFTKVFKVLANQETSHEHPQKFSSKTIPGLFEISNLEICIPSQKALVPQLPEVSSVNNQNQQILSDDLPLIKGVGAFYEVMRSLQQPKKFSLIGTDGKTYNFLVKRNDDLRKDARMMEFNHMISTFLKRDTKARERDLYIRTYGIIPLGENWGLIEWVNNLHPLKAIVAHEWRHIGIDMKNINMLARKLLESAKTPEEKEKVFVKELLPKCPPVFNKWFLEHFPEPSQWFMSRSRYIRTLAVMSIIGYILGLGDRHAENILFDQTTGDCVHVDVNMLFDRGQALMVPEIVPFRLTHNLVDAMGALRYEGMFRRTCEVTLDVMRKNKVQLLSVFETLTHDPITEWRKKSPSKVQEAAREQLRKIDIKIDSGRTIHDEVNELIIHASSNKYLSQMFVGWASYI</sequence>
<evidence type="ECO:0000256" key="3">
    <source>
        <dbReference type="ARBA" id="ARBA00012513"/>
    </source>
</evidence>
<evidence type="ECO:0000256" key="8">
    <source>
        <dbReference type="ARBA" id="ARBA00022777"/>
    </source>
</evidence>